<dbReference type="InterPro" id="IPR011042">
    <property type="entry name" value="6-blade_b-propeller_TolB-like"/>
</dbReference>
<proteinExistence type="inferred from homology"/>
<accession>A0A3P8GYV5</accession>
<keyword evidence="5" id="KW-0472">Membrane</keyword>
<protein>
    <recommendedName>
        <fullName evidence="6">Strictosidine synthase conserved region domain-containing protein</fullName>
    </recommendedName>
</protein>
<evidence type="ECO:0000256" key="1">
    <source>
        <dbReference type="ARBA" id="ARBA00009191"/>
    </source>
</evidence>
<dbReference type="PANTHER" id="PTHR10426:SF88">
    <property type="entry name" value="ADIPOCYTE PLASMA MEMBRANE-ASSOCIATED PROTEIN HEMOMUCIN-RELATED"/>
    <property type="match status" value="1"/>
</dbReference>
<dbReference type="PANTHER" id="PTHR10426">
    <property type="entry name" value="STRICTOSIDINE SYNTHASE-RELATED"/>
    <property type="match status" value="1"/>
</dbReference>
<dbReference type="OrthoDB" id="5307922at2759"/>
<feature type="region of interest" description="Disordered" evidence="4">
    <location>
        <begin position="49"/>
        <end position="85"/>
    </location>
</feature>
<keyword evidence="8" id="KW-1185">Reference proteome</keyword>
<keyword evidence="2" id="KW-0597">Phosphoprotein</keyword>
<feature type="domain" description="Strictosidine synthase conserved region" evidence="6">
    <location>
        <begin position="272"/>
        <end position="353"/>
    </location>
</feature>
<dbReference type="GO" id="GO:0012505">
    <property type="term" value="C:endomembrane system"/>
    <property type="evidence" value="ECO:0007669"/>
    <property type="project" value="TreeGrafter"/>
</dbReference>
<gene>
    <name evidence="7" type="ORF">ECPE_LOCUS17103</name>
</gene>
<keyword evidence="5" id="KW-0812">Transmembrane</keyword>
<organism evidence="7 8">
    <name type="scientific">Echinostoma caproni</name>
    <dbReference type="NCBI Taxonomy" id="27848"/>
    <lineage>
        <taxon>Eukaryota</taxon>
        <taxon>Metazoa</taxon>
        <taxon>Spiralia</taxon>
        <taxon>Lophotrochozoa</taxon>
        <taxon>Platyhelminthes</taxon>
        <taxon>Trematoda</taxon>
        <taxon>Digenea</taxon>
        <taxon>Plagiorchiida</taxon>
        <taxon>Echinostomata</taxon>
        <taxon>Echinostomatoidea</taxon>
        <taxon>Echinostomatidae</taxon>
        <taxon>Echinostoma</taxon>
    </lineage>
</organism>
<feature type="region of interest" description="Disordered" evidence="4">
    <location>
        <begin position="1"/>
        <end position="31"/>
    </location>
</feature>
<dbReference type="AlphaFoldDB" id="A0A3P8GYV5"/>
<evidence type="ECO:0000256" key="4">
    <source>
        <dbReference type="SAM" id="MobiDB-lite"/>
    </source>
</evidence>
<evidence type="ECO:0000256" key="5">
    <source>
        <dbReference type="SAM" id="Phobius"/>
    </source>
</evidence>
<evidence type="ECO:0000256" key="3">
    <source>
        <dbReference type="ARBA" id="ARBA00023180"/>
    </source>
</evidence>
<feature type="transmembrane region" description="Helical" evidence="5">
    <location>
        <begin position="118"/>
        <end position="138"/>
    </location>
</feature>
<dbReference type="GO" id="GO:0016787">
    <property type="term" value="F:hydrolase activity"/>
    <property type="evidence" value="ECO:0007669"/>
    <property type="project" value="TreeGrafter"/>
</dbReference>
<keyword evidence="5" id="KW-1133">Transmembrane helix</keyword>
<dbReference type="EMBL" id="UZAN01067508">
    <property type="protein sequence ID" value="VDP94387.1"/>
    <property type="molecule type" value="Genomic_DNA"/>
</dbReference>
<comment type="similarity">
    <text evidence="1">Belongs to the strictosidine synthase family.</text>
</comment>
<evidence type="ECO:0000259" key="6">
    <source>
        <dbReference type="Pfam" id="PF03088"/>
    </source>
</evidence>
<dbReference type="Proteomes" id="UP000272942">
    <property type="component" value="Unassembled WGS sequence"/>
</dbReference>
<name>A0A3P8GYV5_9TREM</name>
<evidence type="ECO:0000313" key="7">
    <source>
        <dbReference type="EMBL" id="VDP94387.1"/>
    </source>
</evidence>
<keyword evidence="3" id="KW-0325">Glycoprotein</keyword>
<dbReference type="Pfam" id="PF03088">
    <property type="entry name" value="Str_synth"/>
    <property type="match status" value="1"/>
</dbReference>
<dbReference type="InterPro" id="IPR018119">
    <property type="entry name" value="Strictosidine_synth_cons-reg"/>
</dbReference>
<dbReference type="Gene3D" id="2.120.10.30">
    <property type="entry name" value="TolB, C-terminal domain"/>
    <property type="match status" value="1"/>
</dbReference>
<evidence type="ECO:0000256" key="2">
    <source>
        <dbReference type="ARBA" id="ARBA00022553"/>
    </source>
</evidence>
<evidence type="ECO:0000313" key="8">
    <source>
        <dbReference type="Proteomes" id="UP000272942"/>
    </source>
</evidence>
<dbReference type="SUPFAM" id="SSF63829">
    <property type="entry name" value="Calcium-dependent phosphotriesterase"/>
    <property type="match status" value="1"/>
</dbReference>
<reference evidence="7 8" key="1">
    <citation type="submission" date="2018-11" db="EMBL/GenBank/DDBJ databases">
        <authorList>
            <consortium name="Pathogen Informatics"/>
        </authorList>
    </citation>
    <scope>NUCLEOTIDE SEQUENCE [LARGE SCALE GENOMIC DNA]</scope>
    <source>
        <strain evidence="7 8">Egypt</strain>
    </source>
</reference>
<sequence>MTVSSSIASVLDDQKLSPDSKPRQSHSSVVQRRPSVLYEMAIMRRHLVTSREHTSTRTSSQTITTSTLVSRSVSRTGTTVPNVNRSNKSSTVAVMKPLPNMANVLRPVVRKPKQDNTLWYIFGVIEASVLGVLFWLFFTGEVDPVSFKLTAVKEVPASAVQNARLSDISQINIGPHYGAESIVYVNGTLYTGTADGKILRITDSKVQVVHDMRSAACGSLSCGRPLGMRLSQDHKSIVFVDAFQGIFSFSLENEKVVKLFPVGDGFEPVFLNDLEVLSNGNIFVSETSVKYSLEQILGELMESRPNGRLLLVDPTNGRWRLFADGLHFPNGVQLHRDGKSVLVAETTRARVVRIPLDGRSPSTVFVDGLPGFPDNIRLSPRGGYWIPVSNVRNGSLFSWATEFSSNWPVIRQFAHRVSPYGSVCIKLYTLKRLTAV</sequence>
<feature type="compositionally biased region" description="Basic and acidic residues" evidence="4">
    <location>
        <begin position="12"/>
        <end position="22"/>
    </location>
</feature>
<feature type="compositionally biased region" description="Low complexity" evidence="4">
    <location>
        <begin position="56"/>
        <end position="80"/>
    </location>
</feature>
<dbReference type="Pfam" id="PF20067">
    <property type="entry name" value="SSL_N"/>
    <property type="match status" value="1"/>
</dbReference>